<dbReference type="EMBL" id="RCBY01000169">
    <property type="protein sequence ID" value="RQH31167.1"/>
    <property type="molecule type" value="Genomic_DNA"/>
</dbReference>
<dbReference type="InterPro" id="IPR036890">
    <property type="entry name" value="HATPase_C_sf"/>
</dbReference>
<dbReference type="InterPro" id="IPR004358">
    <property type="entry name" value="Sig_transdc_His_kin-like_C"/>
</dbReference>
<evidence type="ECO:0000256" key="1">
    <source>
        <dbReference type="ARBA" id="ARBA00000085"/>
    </source>
</evidence>
<evidence type="ECO:0000256" key="8">
    <source>
        <dbReference type="ARBA" id="ARBA00023012"/>
    </source>
</evidence>
<dbReference type="Pfam" id="PF02518">
    <property type="entry name" value="HATPase_c"/>
    <property type="match status" value="1"/>
</dbReference>
<keyword evidence="4" id="KW-0808">Transferase</keyword>
<evidence type="ECO:0000256" key="2">
    <source>
        <dbReference type="ARBA" id="ARBA00012438"/>
    </source>
</evidence>
<dbReference type="PANTHER" id="PTHR43065">
    <property type="entry name" value="SENSOR HISTIDINE KINASE"/>
    <property type="match status" value="1"/>
</dbReference>
<dbReference type="InterPro" id="IPR003594">
    <property type="entry name" value="HATPase_dom"/>
</dbReference>
<dbReference type="RefSeq" id="WP_124143542.1">
    <property type="nucleotide sequence ID" value="NZ_CAWOKI010000352.1"/>
</dbReference>
<evidence type="ECO:0000313" key="11">
    <source>
        <dbReference type="Proteomes" id="UP000269154"/>
    </source>
</evidence>
<comment type="catalytic activity">
    <reaction evidence="1">
        <text>ATP + protein L-histidine = ADP + protein N-phospho-L-histidine.</text>
        <dbReference type="EC" id="2.7.13.3"/>
    </reaction>
</comment>
<dbReference type="PANTHER" id="PTHR43065:SF10">
    <property type="entry name" value="PEROXIDE STRESS-ACTIVATED HISTIDINE KINASE MAK3"/>
    <property type="match status" value="1"/>
</dbReference>
<dbReference type="PRINTS" id="PR00344">
    <property type="entry name" value="BCTRLSENSOR"/>
</dbReference>
<keyword evidence="5" id="KW-0547">Nucleotide-binding</keyword>
<evidence type="ECO:0000259" key="9">
    <source>
        <dbReference type="PROSITE" id="PS50109"/>
    </source>
</evidence>
<dbReference type="GO" id="GO:0004673">
    <property type="term" value="F:protein histidine kinase activity"/>
    <property type="evidence" value="ECO:0007669"/>
    <property type="project" value="UniProtKB-EC"/>
</dbReference>
<dbReference type="GO" id="GO:0005524">
    <property type="term" value="F:ATP binding"/>
    <property type="evidence" value="ECO:0007669"/>
    <property type="project" value="UniProtKB-KW"/>
</dbReference>
<name>A0A3N6NW84_9CYAN</name>
<keyword evidence="3" id="KW-0597">Phosphoprotein</keyword>
<gene>
    <name evidence="10" type="ORF">D5R40_23415</name>
</gene>
<dbReference type="SUPFAM" id="SSF55874">
    <property type="entry name" value="ATPase domain of HSP90 chaperone/DNA topoisomerase II/histidine kinase"/>
    <property type="match status" value="1"/>
</dbReference>
<keyword evidence="11" id="KW-1185">Reference proteome</keyword>
<evidence type="ECO:0000256" key="3">
    <source>
        <dbReference type="ARBA" id="ARBA00022553"/>
    </source>
</evidence>
<reference evidence="10 11" key="1">
    <citation type="journal article" date="2018" name="ACS Chem. Biol.">
        <title>Ketoreductase domain dysfunction expands chemodiversity: malyngamide biosynthesis in the cyanobacterium Okeania hirsuta.</title>
        <authorList>
            <person name="Moss N.A."/>
            <person name="Leao T."/>
            <person name="Rankin M."/>
            <person name="McCullough T.M."/>
            <person name="Qu P."/>
            <person name="Korobeynikov A."/>
            <person name="Smith J.L."/>
            <person name="Gerwick L."/>
            <person name="Gerwick W.H."/>
        </authorList>
    </citation>
    <scope>NUCLEOTIDE SEQUENCE [LARGE SCALE GENOMIC DNA]</scope>
    <source>
        <strain evidence="10 11">PAB10Feb10-1</strain>
    </source>
</reference>
<evidence type="ECO:0000256" key="7">
    <source>
        <dbReference type="ARBA" id="ARBA00022840"/>
    </source>
</evidence>
<organism evidence="10 11">
    <name type="scientific">Okeania hirsuta</name>
    <dbReference type="NCBI Taxonomy" id="1458930"/>
    <lineage>
        <taxon>Bacteria</taxon>
        <taxon>Bacillati</taxon>
        <taxon>Cyanobacteriota</taxon>
        <taxon>Cyanophyceae</taxon>
        <taxon>Oscillatoriophycideae</taxon>
        <taxon>Oscillatoriales</taxon>
        <taxon>Microcoleaceae</taxon>
        <taxon>Okeania</taxon>
    </lineage>
</organism>
<evidence type="ECO:0000313" key="10">
    <source>
        <dbReference type="EMBL" id="RQH31167.1"/>
    </source>
</evidence>
<dbReference type="Proteomes" id="UP000269154">
    <property type="component" value="Unassembled WGS sequence"/>
</dbReference>
<accession>A0A3N6NW84</accession>
<evidence type="ECO:0000256" key="6">
    <source>
        <dbReference type="ARBA" id="ARBA00022777"/>
    </source>
</evidence>
<dbReference type="Gene3D" id="3.30.565.10">
    <property type="entry name" value="Histidine kinase-like ATPase, C-terminal domain"/>
    <property type="match status" value="1"/>
</dbReference>
<dbReference type="InterPro" id="IPR005467">
    <property type="entry name" value="His_kinase_dom"/>
</dbReference>
<evidence type="ECO:0000256" key="5">
    <source>
        <dbReference type="ARBA" id="ARBA00022741"/>
    </source>
</evidence>
<proteinExistence type="predicted"/>
<comment type="caution">
    <text evidence="10">The sequence shown here is derived from an EMBL/GenBank/DDBJ whole genome shotgun (WGS) entry which is preliminary data.</text>
</comment>
<keyword evidence="8" id="KW-0902">Two-component regulatory system</keyword>
<protein>
    <recommendedName>
        <fullName evidence="2">histidine kinase</fullName>
        <ecNumber evidence="2">2.7.13.3</ecNumber>
    </recommendedName>
</protein>
<keyword evidence="7" id="KW-0067">ATP-binding</keyword>
<dbReference type="GO" id="GO:0000160">
    <property type="term" value="P:phosphorelay signal transduction system"/>
    <property type="evidence" value="ECO:0007669"/>
    <property type="project" value="UniProtKB-KW"/>
</dbReference>
<sequence>MVKIVLNKQDKNGIGINSKIKDKIFNPFFTTKPSGEGVGLGLSLVNKIIVGQHHGSIKVETQAGKYTEFIIEIPMANSTNFLPERDES</sequence>
<evidence type="ECO:0000256" key="4">
    <source>
        <dbReference type="ARBA" id="ARBA00022679"/>
    </source>
</evidence>
<dbReference type="EC" id="2.7.13.3" evidence="2"/>
<dbReference type="AlphaFoldDB" id="A0A3N6NW84"/>
<dbReference type="PROSITE" id="PS50109">
    <property type="entry name" value="HIS_KIN"/>
    <property type="match status" value="1"/>
</dbReference>
<keyword evidence="6 10" id="KW-0418">Kinase</keyword>
<dbReference type="OrthoDB" id="9815750at2"/>
<feature type="domain" description="Histidine kinase" evidence="9">
    <location>
        <begin position="12"/>
        <end position="77"/>
    </location>
</feature>